<dbReference type="EC" id="6.5.1.2" evidence="1"/>
<reference evidence="1 2" key="1">
    <citation type="submission" date="2018-12" db="EMBL/GenBank/DDBJ databases">
        <authorList>
            <consortium name="Pathogen Informatics"/>
        </authorList>
    </citation>
    <scope>NUCLEOTIDE SEQUENCE [LARGE SCALE GENOMIC DNA]</scope>
    <source>
        <strain evidence="1 2">NCTC9419</strain>
    </source>
</reference>
<dbReference type="GO" id="GO:0003911">
    <property type="term" value="F:DNA ligase (NAD+) activity"/>
    <property type="evidence" value="ECO:0007669"/>
    <property type="project" value="UniProtKB-EC"/>
</dbReference>
<dbReference type="AlphaFoldDB" id="A0A3S4JNM7"/>
<dbReference type="Proteomes" id="UP000271603">
    <property type="component" value="Chromosome"/>
</dbReference>
<dbReference type="EMBL" id="LR134155">
    <property type="protein sequence ID" value="VEA69178.1"/>
    <property type="molecule type" value="Genomic_DNA"/>
</dbReference>
<name>A0A3S4JNM7_SERRU</name>
<accession>A0A3S4JNM7</accession>
<organism evidence="1 2">
    <name type="scientific">Serratia rubidaea</name>
    <name type="common">Serratia marinorubra</name>
    <dbReference type="NCBI Taxonomy" id="61652"/>
    <lineage>
        <taxon>Bacteria</taxon>
        <taxon>Pseudomonadati</taxon>
        <taxon>Pseudomonadota</taxon>
        <taxon>Gammaproteobacteria</taxon>
        <taxon>Enterobacterales</taxon>
        <taxon>Yersiniaceae</taxon>
        <taxon>Serratia</taxon>
    </lineage>
</organism>
<gene>
    <name evidence="1" type="primary">ligA_6</name>
    <name evidence="1" type="ORF">NCTC9419_00809</name>
</gene>
<keyword evidence="1" id="KW-0436">Ligase</keyword>
<evidence type="ECO:0000313" key="1">
    <source>
        <dbReference type="EMBL" id="VEA69178.1"/>
    </source>
</evidence>
<dbReference type="Gene3D" id="1.10.287.610">
    <property type="entry name" value="Helix hairpin bin"/>
    <property type="match status" value="1"/>
</dbReference>
<sequence length="63" mass="7041">MRELRALEEAHPELITADSPTQRVGAAPLAAFDQVRHEVPMLSLDNVFDDESSWRFISGCRTG</sequence>
<evidence type="ECO:0000313" key="2">
    <source>
        <dbReference type="Proteomes" id="UP000271603"/>
    </source>
</evidence>
<proteinExistence type="predicted"/>
<dbReference type="SUPFAM" id="SSF56091">
    <property type="entry name" value="DNA ligase/mRNA capping enzyme, catalytic domain"/>
    <property type="match status" value="1"/>
</dbReference>
<protein>
    <submittedName>
        <fullName evidence="1">DNA ligase</fullName>
        <ecNumber evidence="1">6.5.1.2</ecNumber>
    </submittedName>
</protein>
<dbReference type="Gene3D" id="3.30.470.30">
    <property type="entry name" value="DNA ligase/mRNA capping enzyme"/>
    <property type="match status" value="1"/>
</dbReference>